<keyword evidence="5 7" id="KW-0805">Transcription regulation</keyword>
<name>A0A7J5BBP9_9MICO</name>
<keyword evidence="7" id="KW-0067">ATP-binding</keyword>
<evidence type="ECO:0000256" key="10">
    <source>
        <dbReference type="SAM" id="MobiDB-lite"/>
    </source>
</evidence>
<feature type="compositionally biased region" description="Basic residues" evidence="10">
    <location>
        <begin position="257"/>
        <end position="267"/>
    </location>
</feature>
<dbReference type="SMART" id="SM00959">
    <property type="entry name" value="Rho_N"/>
    <property type="match status" value="1"/>
</dbReference>
<evidence type="ECO:0000256" key="2">
    <source>
        <dbReference type="ARBA" id="ARBA00022801"/>
    </source>
</evidence>
<dbReference type="Pfam" id="PF07497">
    <property type="entry name" value="Rho_RNA_bind"/>
    <property type="match status" value="1"/>
</dbReference>
<dbReference type="EC" id="3.6.4.-" evidence="7 8"/>
<evidence type="ECO:0000256" key="4">
    <source>
        <dbReference type="ARBA" id="ARBA00022884"/>
    </source>
</evidence>
<feature type="domain" description="Rho RNA-BD" evidence="11">
    <location>
        <begin position="325"/>
        <end position="403"/>
    </location>
</feature>
<dbReference type="Proteomes" id="UP000433493">
    <property type="component" value="Unassembled WGS sequence"/>
</dbReference>
<dbReference type="PANTHER" id="PTHR46425">
    <property type="entry name" value="TRANSCRIPTION TERMINATION FACTOR RHO"/>
    <property type="match status" value="1"/>
</dbReference>
<dbReference type="InterPro" id="IPR012340">
    <property type="entry name" value="NA-bd_OB-fold"/>
</dbReference>
<dbReference type="CDD" id="cd04459">
    <property type="entry name" value="Rho_CSD"/>
    <property type="match status" value="1"/>
</dbReference>
<dbReference type="InterPro" id="IPR011112">
    <property type="entry name" value="Rho-like_N"/>
</dbReference>
<dbReference type="AlphaFoldDB" id="A0A7J5BBP9"/>
<feature type="compositionally biased region" description="Low complexity" evidence="10">
    <location>
        <begin position="60"/>
        <end position="81"/>
    </location>
</feature>
<dbReference type="Gene3D" id="2.40.50.140">
    <property type="entry name" value="Nucleic acid-binding proteins"/>
    <property type="match status" value="1"/>
</dbReference>
<keyword evidence="3 7" id="KW-0347">Helicase</keyword>
<feature type="compositionally biased region" description="Basic and acidic residues" evidence="10">
    <location>
        <begin position="97"/>
        <end position="131"/>
    </location>
</feature>
<dbReference type="InterPro" id="IPR003593">
    <property type="entry name" value="AAA+_ATPase"/>
</dbReference>
<feature type="region of interest" description="Disordered" evidence="10">
    <location>
        <begin position="1"/>
        <end position="25"/>
    </location>
</feature>
<evidence type="ECO:0000256" key="8">
    <source>
        <dbReference type="NCBIfam" id="TIGR00767"/>
    </source>
</evidence>
<dbReference type="GO" id="GO:0003723">
    <property type="term" value="F:RNA binding"/>
    <property type="evidence" value="ECO:0007669"/>
    <property type="project" value="UniProtKB-UniRule"/>
</dbReference>
<comment type="function">
    <text evidence="7">Facilitates transcription termination by a mechanism that involves Rho binding to the nascent RNA, activation of Rho's RNA-dependent ATPase activity, and release of the mRNA from the DNA template.</text>
</comment>
<feature type="binding site" evidence="7">
    <location>
        <begin position="446"/>
        <end position="451"/>
    </location>
    <ligand>
        <name>ATP</name>
        <dbReference type="ChEBI" id="CHEBI:30616"/>
    </ligand>
</feature>
<dbReference type="RefSeq" id="WP_158051988.1">
    <property type="nucleotide sequence ID" value="NZ_WBKB01000003.1"/>
</dbReference>
<gene>
    <name evidence="7" type="primary">rho</name>
    <name evidence="12" type="ORF">F8O05_06760</name>
</gene>
<evidence type="ECO:0000256" key="3">
    <source>
        <dbReference type="ARBA" id="ARBA00022806"/>
    </source>
</evidence>
<evidence type="ECO:0000256" key="9">
    <source>
        <dbReference type="PROSITE-ProRule" id="PRU01203"/>
    </source>
</evidence>
<evidence type="ECO:0000256" key="6">
    <source>
        <dbReference type="ARBA" id="ARBA00023163"/>
    </source>
</evidence>
<accession>A0A7J5BBP9</accession>
<dbReference type="Pfam" id="PF07498">
    <property type="entry name" value="Rho_N"/>
    <property type="match status" value="1"/>
</dbReference>
<dbReference type="SMART" id="SM00382">
    <property type="entry name" value="AAA"/>
    <property type="match status" value="1"/>
</dbReference>
<dbReference type="SUPFAM" id="SSF50249">
    <property type="entry name" value="Nucleic acid-binding proteins"/>
    <property type="match status" value="1"/>
</dbReference>
<comment type="subunit">
    <text evidence="7">Homohexamer. The homohexamer assembles into an open ring structure.</text>
</comment>
<keyword evidence="1 7" id="KW-0806">Transcription termination</keyword>
<evidence type="ECO:0000256" key="1">
    <source>
        <dbReference type="ARBA" id="ARBA00022472"/>
    </source>
</evidence>
<keyword evidence="13" id="KW-1185">Reference proteome</keyword>
<dbReference type="GO" id="GO:0016787">
    <property type="term" value="F:hydrolase activity"/>
    <property type="evidence" value="ECO:0007669"/>
    <property type="project" value="UniProtKB-KW"/>
</dbReference>
<dbReference type="InterPro" id="IPR004665">
    <property type="entry name" value="Term_rho"/>
</dbReference>
<evidence type="ECO:0000256" key="7">
    <source>
        <dbReference type="HAMAP-Rule" id="MF_01884"/>
    </source>
</evidence>
<dbReference type="InterPro" id="IPR027417">
    <property type="entry name" value="P-loop_NTPase"/>
</dbReference>
<dbReference type="InterPro" id="IPR011113">
    <property type="entry name" value="Rho_RNA-bd"/>
</dbReference>
<reference evidence="12 13" key="1">
    <citation type="submission" date="2019-09" db="EMBL/GenBank/DDBJ databases">
        <title>Phylogeny of genus Pseudoclavibacter and closely related genus.</title>
        <authorList>
            <person name="Li Y."/>
        </authorList>
    </citation>
    <scope>NUCLEOTIDE SEQUENCE [LARGE SCALE GENOMIC DNA]</scope>
    <source>
        <strain evidence="12 13">KCTC 13959</strain>
    </source>
</reference>
<dbReference type="PROSITE" id="PS51856">
    <property type="entry name" value="RHO_RNA_BD"/>
    <property type="match status" value="1"/>
</dbReference>
<organism evidence="12 13">
    <name type="scientific">Gulosibacter chungangensis</name>
    <dbReference type="NCBI Taxonomy" id="979746"/>
    <lineage>
        <taxon>Bacteria</taxon>
        <taxon>Bacillati</taxon>
        <taxon>Actinomycetota</taxon>
        <taxon>Actinomycetes</taxon>
        <taxon>Micrococcales</taxon>
        <taxon>Microbacteriaceae</taxon>
        <taxon>Gulosibacter</taxon>
    </lineage>
</organism>
<keyword evidence="4 7" id="KW-0694">RNA-binding</keyword>
<feature type="region of interest" description="Disordered" evidence="10">
    <location>
        <begin position="159"/>
        <end position="320"/>
    </location>
</feature>
<dbReference type="NCBIfam" id="TIGR00767">
    <property type="entry name" value="rho"/>
    <property type="match status" value="1"/>
</dbReference>
<dbReference type="GO" id="GO:0008186">
    <property type="term" value="F:ATP-dependent activity, acting on RNA"/>
    <property type="evidence" value="ECO:0007669"/>
    <property type="project" value="UniProtKB-UniRule"/>
</dbReference>
<feature type="binding site" evidence="7">
    <location>
        <position position="489"/>
    </location>
    <ligand>
        <name>ATP</name>
        <dbReference type="ChEBI" id="CHEBI:30616"/>
    </ligand>
</feature>
<evidence type="ECO:0000256" key="5">
    <source>
        <dbReference type="ARBA" id="ARBA00023015"/>
    </source>
</evidence>
<dbReference type="SUPFAM" id="SSF52540">
    <property type="entry name" value="P-loop containing nucleoside triphosphate hydrolases"/>
    <property type="match status" value="1"/>
</dbReference>
<feature type="compositionally biased region" description="Basic and acidic residues" evidence="10">
    <location>
        <begin position="193"/>
        <end position="216"/>
    </location>
</feature>
<keyword evidence="6 7" id="KW-0804">Transcription</keyword>
<dbReference type="HAMAP" id="MF_01884">
    <property type="entry name" value="Rho"/>
    <property type="match status" value="1"/>
</dbReference>
<comment type="caution">
    <text evidence="7">Lacks conserved residue(s) required for the propagation of feature annotation.</text>
</comment>
<proteinExistence type="inferred from homology"/>
<dbReference type="Gene3D" id="3.40.50.300">
    <property type="entry name" value="P-loop containing nucleotide triphosphate hydrolases"/>
    <property type="match status" value="1"/>
</dbReference>
<dbReference type="InterPro" id="IPR011129">
    <property type="entry name" value="CSD"/>
</dbReference>
<dbReference type="GO" id="GO:0004386">
    <property type="term" value="F:helicase activity"/>
    <property type="evidence" value="ECO:0007669"/>
    <property type="project" value="UniProtKB-UniRule"/>
</dbReference>
<keyword evidence="7" id="KW-0547">Nucleotide-binding</keyword>
<dbReference type="SMART" id="SM00357">
    <property type="entry name" value="CSP"/>
    <property type="match status" value="1"/>
</dbReference>
<sequence>MTDTPENADVKSASGATEDRPLGSMRVADLQTIAQGLGIKGAARMRKNVLIEAIEAARSGAATQAGGASAPAEAPATTGKSTPEEKPEEAAASAKAPAKDAPAKETAAKEAAAKEPVDQAIDETVKIELPQRRAKAPAKKDEGATAVADLLDEALDNVGKTADASKSDVSKSEDQKDAATSERPARGQRGRQQRGEQRGDQRADKGGDQRGADQRGADQQGAGSAGPKTLDDIILPPARDENADEDTSEGRDNQQGGRKRSRNRNRGKGQQADEQPQQKEEQQGPAKSGPRGDDQNGKQQNTRQRDRKRNHRDDADPEIAPDDVLLPIAGILDVLDNYAFVRTSGYLAGVNDVYVSLGQVKKYGLRKGDAIVGAIRQPREGEHHGGRQKYNALVRVDTINGETPDANRERAEFDKLTPLYPSERIELETESGHAAQRMIDLFAPIGKGTRGLIVAPPKSGKSIMLERIANAIAQNNPDTHLMLVLVDERPEEVTRLERTIHGEVVASTFDMPAENHTTIAELAIERAKRLVELGLDVVVLLDSITQLCRAYNLTAPASGRIIAGGVDASALYPPKRFFGAARKVENGGSLTILATAMVETGSRTDEVILEEFAGTGNMEIRLSREIADKRIFPALDMQQSSTLHEDQLLSPDELEVTWQIRRALHGDAQASLEAVLERISSTSSNEEFLASVRANPISTVTAK</sequence>
<dbReference type="OrthoDB" id="9805197at2"/>
<comment type="caution">
    <text evidence="12">The sequence shown here is derived from an EMBL/GenBank/DDBJ whole genome shotgun (WGS) entry which is preliminary data.</text>
</comment>
<dbReference type="Pfam" id="PF00006">
    <property type="entry name" value="ATP-synt_ab"/>
    <property type="match status" value="1"/>
</dbReference>
<feature type="binding site" evidence="7">
    <location>
        <begin position="458"/>
        <end position="463"/>
    </location>
    <ligand>
        <name>ATP</name>
        <dbReference type="ChEBI" id="CHEBI:30616"/>
    </ligand>
</feature>
<dbReference type="EMBL" id="WBKB01000003">
    <property type="protein sequence ID" value="KAB1643573.1"/>
    <property type="molecule type" value="Genomic_DNA"/>
</dbReference>
<evidence type="ECO:0000259" key="11">
    <source>
        <dbReference type="PROSITE" id="PS51856"/>
    </source>
</evidence>
<dbReference type="GO" id="GO:0005524">
    <property type="term" value="F:ATP binding"/>
    <property type="evidence" value="ECO:0007669"/>
    <property type="project" value="UniProtKB-UniRule"/>
</dbReference>
<dbReference type="InterPro" id="IPR000194">
    <property type="entry name" value="ATPase_F1/V1/A1_a/bsu_nucl-bd"/>
</dbReference>
<feature type="compositionally biased region" description="Basic and acidic residues" evidence="10">
    <location>
        <begin position="163"/>
        <end position="185"/>
    </location>
</feature>
<dbReference type="GO" id="GO:0006353">
    <property type="term" value="P:DNA-templated transcription termination"/>
    <property type="evidence" value="ECO:0007669"/>
    <property type="project" value="UniProtKB-UniRule"/>
</dbReference>
<evidence type="ECO:0000313" key="13">
    <source>
        <dbReference type="Proteomes" id="UP000433493"/>
    </source>
</evidence>
<protein>
    <recommendedName>
        <fullName evidence="7 8">Transcription termination factor Rho</fullName>
        <ecNumber evidence="7 8">3.6.4.-</ecNumber>
    </recommendedName>
    <alternativeName>
        <fullName evidence="7">ATP-dependent helicase Rho</fullName>
    </alternativeName>
</protein>
<feature type="region of interest" description="Disordered" evidence="10">
    <location>
        <begin position="60"/>
        <end position="144"/>
    </location>
</feature>
<dbReference type="NCBIfam" id="NF006886">
    <property type="entry name" value="PRK09376.1"/>
    <property type="match status" value="1"/>
</dbReference>
<evidence type="ECO:0000313" key="12">
    <source>
        <dbReference type="EMBL" id="KAB1643573.1"/>
    </source>
</evidence>
<keyword evidence="2 7" id="KW-0378">Hydrolase</keyword>
<comment type="similarity">
    <text evidence="7 9">Belongs to the Rho family.</text>
</comment>
<dbReference type="PANTHER" id="PTHR46425:SF1">
    <property type="entry name" value="TRANSCRIPTION TERMINATION FACTOR RHO"/>
    <property type="match status" value="1"/>
</dbReference>